<reference evidence="9 10" key="1">
    <citation type="submission" date="2019-02" db="EMBL/GenBank/DDBJ databases">
        <title>Genome sequencing of Clostridium botulinum clinical isolates.</title>
        <authorList>
            <person name="Brunt J."/>
            <person name="Van Vliet A.H.M."/>
            <person name="Stringer S.C."/>
            <person name="Grant K.A."/>
            <person name="Carter A.C."/>
            <person name="Peck M.W."/>
        </authorList>
    </citation>
    <scope>NUCLEOTIDE SEQUENCE [LARGE SCALE GENOMIC DNA]</scope>
    <source>
        <strain evidence="9 10">H113700579</strain>
    </source>
</reference>
<dbReference type="InterPro" id="IPR016162">
    <property type="entry name" value="Ald_DH_N"/>
</dbReference>
<dbReference type="FunFam" id="3.40.605.10:FF:000004">
    <property type="entry name" value="Aldehyde dehydrogenase"/>
    <property type="match status" value="1"/>
</dbReference>
<dbReference type="PROSITE" id="PS00687">
    <property type="entry name" value="ALDEHYDE_DEHYDR_GLU"/>
    <property type="match status" value="1"/>
</dbReference>
<protein>
    <recommendedName>
        <fullName evidence="4">Aldehyde dehydrogenase</fullName>
    </recommendedName>
</protein>
<feature type="domain" description="Aldehyde dehydrogenase" evidence="8">
    <location>
        <begin position="4"/>
        <end position="437"/>
    </location>
</feature>
<evidence type="ECO:0000256" key="1">
    <source>
        <dbReference type="ARBA" id="ARBA00009986"/>
    </source>
</evidence>
<evidence type="ECO:0000259" key="8">
    <source>
        <dbReference type="Pfam" id="PF00171"/>
    </source>
</evidence>
<accession>A0A6M0SR34</accession>
<keyword evidence="2 4" id="KW-0560">Oxidoreductase</keyword>
<evidence type="ECO:0000256" key="6">
    <source>
        <dbReference type="PROSITE-ProRule" id="PRU10007"/>
    </source>
</evidence>
<dbReference type="CDD" id="cd07136">
    <property type="entry name" value="ALDH_YwdH-P39616"/>
    <property type="match status" value="1"/>
</dbReference>
<dbReference type="GO" id="GO:0006081">
    <property type="term" value="P:aldehyde metabolic process"/>
    <property type="evidence" value="ECO:0007669"/>
    <property type="project" value="InterPro"/>
</dbReference>
<dbReference type="PANTHER" id="PTHR43570:SF16">
    <property type="entry name" value="ALDEHYDE DEHYDROGENASE TYPE III, ISOFORM Q"/>
    <property type="match status" value="1"/>
</dbReference>
<evidence type="ECO:0000256" key="3">
    <source>
        <dbReference type="ARBA" id="ARBA00023027"/>
    </source>
</evidence>
<dbReference type="GO" id="GO:0005737">
    <property type="term" value="C:cytoplasm"/>
    <property type="evidence" value="ECO:0007669"/>
    <property type="project" value="TreeGrafter"/>
</dbReference>
<dbReference type="InterPro" id="IPR016161">
    <property type="entry name" value="Ald_DH/histidinol_DH"/>
</dbReference>
<evidence type="ECO:0000256" key="2">
    <source>
        <dbReference type="ARBA" id="ARBA00023002"/>
    </source>
</evidence>
<dbReference type="InterPro" id="IPR015590">
    <property type="entry name" value="Aldehyde_DH_dom"/>
</dbReference>
<evidence type="ECO:0000256" key="7">
    <source>
        <dbReference type="RuleBase" id="RU003345"/>
    </source>
</evidence>
<dbReference type="InterPro" id="IPR012394">
    <property type="entry name" value="Aldehyde_DH_NAD(P)"/>
</dbReference>
<sequence>MTYKELGLKDVDYILKKHNEFFECGETKNIKFRIKQLNLLKNGIKRYENNIYKALNLDLGKNEFESYATEIGFILSSIEYSIKNLKSWSKCKNVKTPIYLLPSKSFKMYEPYGTVLIMGPYNYPFQLLFEPLIGAISAGNCAVIKPSELSPNVSKVISKIIFETFNENYIRCIEGGIETNTALINSNFDYIFFTGSINVGKTVMRAAADNLTPVTLELGGKSPVIIDESVNIKVVAKRIIWGKTLNAGQTCVAPDYVLVHASIKDRLIKEMKKAIQEFYGTDPEKSTDFGRIINEKHFKRIKNIIDNDKEFIVYGGKTNYKTNYIEPTIMDITSFECTCMQEEIFGPILPVISYNELNEVIRKTKKLPKPLALYVFTNNKSTENKVLSEISSGGACVNDVITHLVNPNLPFGGVGSSGIGSYHGYNSFLTFSHEKSVLKKSDKLDITLLFPPYNKRKLNIIKKFMK</sequence>
<dbReference type="Proteomes" id="UP000472355">
    <property type="component" value="Unassembled WGS sequence"/>
</dbReference>
<comment type="caution">
    <text evidence="9">The sequence shown here is derived from an EMBL/GenBank/DDBJ whole genome shotgun (WGS) entry which is preliminary data.</text>
</comment>
<dbReference type="FunFam" id="3.40.309.10:FF:000025">
    <property type="entry name" value="Aldehyde dehydrogenase"/>
    <property type="match status" value="1"/>
</dbReference>
<feature type="active site" evidence="5 6">
    <location>
        <position position="217"/>
    </location>
</feature>
<dbReference type="InterPro" id="IPR029510">
    <property type="entry name" value="Ald_DH_CS_GLU"/>
</dbReference>
<dbReference type="PANTHER" id="PTHR43570">
    <property type="entry name" value="ALDEHYDE DEHYDROGENASE"/>
    <property type="match status" value="1"/>
</dbReference>
<dbReference type="AlphaFoldDB" id="A0A6M0SR34"/>
<dbReference type="Gene3D" id="3.40.605.10">
    <property type="entry name" value="Aldehyde Dehydrogenase, Chain A, domain 1"/>
    <property type="match status" value="1"/>
</dbReference>
<proteinExistence type="inferred from homology"/>
<dbReference type="GO" id="GO:0004029">
    <property type="term" value="F:aldehyde dehydrogenase (NAD+) activity"/>
    <property type="evidence" value="ECO:0007669"/>
    <property type="project" value="TreeGrafter"/>
</dbReference>
<evidence type="ECO:0000256" key="4">
    <source>
        <dbReference type="PIRNR" id="PIRNR036492"/>
    </source>
</evidence>
<dbReference type="EMBL" id="SGKU01000032">
    <property type="protein sequence ID" value="NFA43219.1"/>
    <property type="molecule type" value="Genomic_DNA"/>
</dbReference>
<organism evidence="9 10">
    <name type="scientific">Clostridium botulinum</name>
    <dbReference type="NCBI Taxonomy" id="1491"/>
    <lineage>
        <taxon>Bacteria</taxon>
        <taxon>Bacillati</taxon>
        <taxon>Bacillota</taxon>
        <taxon>Clostridia</taxon>
        <taxon>Eubacteriales</taxon>
        <taxon>Clostridiaceae</taxon>
        <taxon>Clostridium</taxon>
    </lineage>
</organism>
<feature type="active site" evidence="5">
    <location>
        <position position="251"/>
    </location>
</feature>
<dbReference type="InterPro" id="IPR016163">
    <property type="entry name" value="Ald_DH_C"/>
</dbReference>
<evidence type="ECO:0000313" key="9">
    <source>
        <dbReference type="EMBL" id="NFA43219.1"/>
    </source>
</evidence>
<evidence type="ECO:0000256" key="5">
    <source>
        <dbReference type="PIRSR" id="PIRSR036492-1"/>
    </source>
</evidence>
<keyword evidence="3" id="KW-0520">NAD</keyword>
<gene>
    <name evidence="9" type="ORF">EXM65_11675</name>
</gene>
<dbReference type="SUPFAM" id="SSF53720">
    <property type="entry name" value="ALDH-like"/>
    <property type="match status" value="1"/>
</dbReference>
<dbReference type="Gene3D" id="3.40.309.10">
    <property type="entry name" value="Aldehyde Dehydrogenase, Chain A, domain 2"/>
    <property type="match status" value="1"/>
</dbReference>
<dbReference type="PIRSF" id="PIRSF036492">
    <property type="entry name" value="ALDH"/>
    <property type="match status" value="1"/>
</dbReference>
<name>A0A6M0SR34_CLOBO</name>
<evidence type="ECO:0000313" key="10">
    <source>
        <dbReference type="Proteomes" id="UP000472355"/>
    </source>
</evidence>
<comment type="similarity">
    <text evidence="1 4 7">Belongs to the aldehyde dehydrogenase family.</text>
</comment>
<dbReference type="Pfam" id="PF00171">
    <property type="entry name" value="Aldedh"/>
    <property type="match status" value="1"/>
</dbReference>